<comment type="caution">
    <text evidence="1">The sequence shown here is derived from an EMBL/GenBank/DDBJ whole genome shotgun (WGS) entry which is preliminary data.</text>
</comment>
<sequence>MLTYLSKGAEEEEVGRYYYGNLEEASDKLKLRNCLAQLWNCDETGEWRYQQRGITPRGMPDNIQRFTARKNASILGCINAAGGHMSSMHIFAGQRQKVEWMEDAPPDAIVAWVDL</sequence>
<dbReference type="EMBL" id="JAACNO010002359">
    <property type="protein sequence ID" value="KAF4133588.1"/>
    <property type="molecule type" value="Genomic_DNA"/>
</dbReference>
<proteinExistence type="predicted"/>
<dbReference type="AlphaFoldDB" id="A0A8S9U5S0"/>
<organism evidence="1 2">
    <name type="scientific">Phytophthora infestans</name>
    <name type="common">Potato late blight agent</name>
    <name type="synonym">Botrytis infestans</name>
    <dbReference type="NCBI Taxonomy" id="4787"/>
    <lineage>
        <taxon>Eukaryota</taxon>
        <taxon>Sar</taxon>
        <taxon>Stramenopiles</taxon>
        <taxon>Oomycota</taxon>
        <taxon>Peronosporomycetes</taxon>
        <taxon>Peronosporales</taxon>
        <taxon>Peronosporaceae</taxon>
        <taxon>Phytophthora</taxon>
    </lineage>
</organism>
<gene>
    <name evidence="1" type="ORF">GN958_ATG16925</name>
</gene>
<name>A0A8S9U5S0_PHYIN</name>
<evidence type="ECO:0000313" key="2">
    <source>
        <dbReference type="Proteomes" id="UP000704712"/>
    </source>
</evidence>
<accession>A0A8S9U5S0</accession>
<protein>
    <submittedName>
        <fullName evidence="1">Uncharacterized protein</fullName>
    </submittedName>
</protein>
<reference evidence="1" key="1">
    <citation type="submission" date="2020-03" db="EMBL/GenBank/DDBJ databases">
        <title>Hybrid Assembly of Korean Phytophthora infestans isolates.</title>
        <authorList>
            <person name="Prokchorchik M."/>
            <person name="Lee Y."/>
            <person name="Seo J."/>
            <person name="Cho J.-H."/>
            <person name="Park Y.-E."/>
            <person name="Jang D.-C."/>
            <person name="Im J.-S."/>
            <person name="Choi J.-G."/>
            <person name="Park H.-J."/>
            <person name="Lee G.-B."/>
            <person name="Lee Y.-G."/>
            <person name="Hong S.-Y."/>
            <person name="Cho K."/>
            <person name="Sohn K.H."/>
        </authorList>
    </citation>
    <scope>NUCLEOTIDE SEQUENCE</scope>
    <source>
        <strain evidence="1">KR_2_A2</strain>
    </source>
</reference>
<dbReference type="Proteomes" id="UP000704712">
    <property type="component" value="Unassembled WGS sequence"/>
</dbReference>
<evidence type="ECO:0000313" key="1">
    <source>
        <dbReference type="EMBL" id="KAF4133588.1"/>
    </source>
</evidence>